<dbReference type="Proteomes" id="UP000465361">
    <property type="component" value="Unassembled WGS sequence"/>
</dbReference>
<dbReference type="AlphaFoldDB" id="A0A7I9XVP0"/>
<accession>A0A7I9XVP0</accession>
<name>A0A7I9XVP0_9MYCO</name>
<dbReference type="PANTHER" id="PTHR30055:SF148">
    <property type="entry name" value="TETR-FAMILY TRANSCRIPTIONAL REGULATOR"/>
    <property type="match status" value="1"/>
</dbReference>
<dbReference type="Pfam" id="PF16859">
    <property type="entry name" value="TetR_C_11"/>
    <property type="match status" value="1"/>
</dbReference>
<keyword evidence="1" id="KW-0805">Transcription regulation</keyword>
<gene>
    <name evidence="7" type="ORF">MBOT_12150</name>
</gene>
<dbReference type="InterPro" id="IPR011075">
    <property type="entry name" value="TetR_C"/>
</dbReference>
<feature type="domain" description="HTH tetR-type" evidence="6">
    <location>
        <begin position="14"/>
        <end position="74"/>
    </location>
</feature>
<keyword evidence="8" id="KW-1185">Reference proteome</keyword>
<dbReference type="SUPFAM" id="SSF48498">
    <property type="entry name" value="Tetracyclin repressor-like, C-terminal domain"/>
    <property type="match status" value="1"/>
</dbReference>
<evidence type="ECO:0000259" key="6">
    <source>
        <dbReference type="PROSITE" id="PS50977"/>
    </source>
</evidence>
<dbReference type="InterPro" id="IPR050109">
    <property type="entry name" value="HTH-type_TetR-like_transc_reg"/>
</dbReference>
<dbReference type="PRINTS" id="PR00455">
    <property type="entry name" value="HTHTETR"/>
</dbReference>
<evidence type="ECO:0000256" key="5">
    <source>
        <dbReference type="SAM" id="MobiDB-lite"/>
    </source>
</evidence>
<organism evidence="7 8">
    <name type="scientific">Mycobacterium botniense</name>
    <dbReference type="NCBI Taxonomy" id="84962"/>
    <lineage>
        <taxon>Bacteria</taxon>
        <taxon>Bacillati</taxon>
        <taxon>Actinomycetota</taxon>
        <taxon>Actinomycetes</taxon>
        <taxon>Mycobacteriales</taxon>
        <taxon>Mycobacteriaceae</taxon>
        <taxon>Mycobacterium</taxon>
    </lineage>
</organism>
<evidence type="ECO:0000313" key="7">
    <source>
        <dbReference type="EMBL" id="GFG73850.1"/>
    </source>
</evidence>
<evidence type="ECO:0000256" key="1">
    <source>
        <dbReference type="ARBA" id="ARBA00023015"/>
    </source>
</evidence>
<dbReference type="InterPro" id="IPR001647">
    <property type="entry name" value="HTH_TetR"/>
</dbReference>
<dbReference type="Pfam" id="PF00440">
    <property type="entry name" value="TetR_N"/>
    <property type="match status" value="1"/>
</dbReference>
<sequence>MESEPQPPGRPRDPQKDRAVLAATRELLVEVGYQQTTITAVARRAGVGAPTIYRRWPRREALIEDAAFGHTRPAPLPTPTGDVRADLRAWVEAFLRWLADPVTRAAVPGLLLAYQHDQGLYARLVARSEDDVRAQLAELLAADHLEARVDVVFDFLVAVTSIRALTVGMFDAAEFCDRTADALSALAYSSSQPQLSPRLTPGHPFAPCPPCDSSAEKPA</sequence>
<keyword evidence="3" id="KW-0804">Transcription</keyword>
<evidence type="ECO:0000256" key="4">
    <source>
        <dbReference type="PROSITE-ProRule" id="PRU00335"/>
    </source>
</evidence>
<dbReference type="GO" id="GO:0000976">
    <property type="term" value="F:transcription cis-regulatory region binding"/>
    <property type="evidence" value="ECO:0007669"/>
    <property type="project" value="TreeGrafter"/>
</dbReference>
<dbReference type="Gene3D" id="1.10.357.10">
    <property type="entry name" value="Tetracycline Repressor, domain 2"/>
    <property type="match status" value="1"/>
</dbReference>
<evidence type="ECO:0000313" key="8">
    <source>
        <dbReference type="Proteomes" id="UP000465361"/>
    </source>
</evidence>
<evidence type="ECO:0000256" key="2">
    <source>
        <dbReference type="ARBA" id="ARBA00023125"/>
    </source>
</evidence>
<dbReference type="PROSITE" id="PS50977">
    <property type="entry name" value="HTH_TETR_2"/>
    <property type="match status" value="1"/>
</dbReference>
<dbReference type="InterPro" id="IPR009057">
    <property type="entry name" value="Homeodomain-like_sf"/>
</dbReference>
<dbReference type="InterPro" id="IPR036271">
    <property type="entry name" value="Tet_transcr_reg_TetR-rel_C_sf"/>
</dbReference>
<dbReference type="PANTHER" id="PTHR30055">
    <property type="entry name" value="HTH-TYPE TRANSCRIPTIONAL REGULATOR RUTR"/>
    <property type="match status" value="1"/>
</dbReference>
<proteinExistence type="predicted"/>
<reference evidence="7 8" key="1">
    <citation type="journal article" date="2019" name="Emerg. Microbes Infect.">
        <title>Comprehensive subspecies identification of 175 nontuberculous mycobacteria species based on 7547 genomic profiles.</title>
        <authorList>
            <person name="Matsumoto Y."/>
            <person name="Kinjo T."/>
            <person name="Motooka D."/>
            <person name="Nabeya D."/>
            <person name="Jung N."/>
            <person name="Uechi K."/>
            <person name="Horii T."/>
            <person name="Iida T."/>
            <person name="Fujita J."/>
            <person name="Nakamura S."/>
        </authorList>
    </citation>
    <scope>NUCLEOTIDE SEQUENCE [LARGE SCALE GENOMIC DNA]</scope>
    <source>
        <strain evidence="7 8">JCM 17322</strain>
    </source>
</reference>
<dbReference type="GO" id="GO:0003700">
    <property type="term" value="F:DNA-binding transcription factor activity"/>
    <property type="evidence" value="ECO:0007669"/>
    <property type="project" value="TreeGrafter"/>
</dbReference>
<evidence type="ECO:0000256" key="3">
    <source>
        <dbReference type="ARBA" id="ARBA00023163"/>
    </source>
</evidence>
<protein>
    <submittedName>
        <fullName evidence="7">TetR family transcriptional regulator</fullName>
    </submittedName>
</protein>
<keyword evidence="2 4" id="KW-0238">DNA-binding</keyword>
<comment type="caution">
    <text evidence="7">The sequence shown here is derived from an EMBL/GenBank/DDBJ whole genome shotgun (WGS) entry which is preliminary data.</text>
</comment>
<dbReference type="EMBL" id="BLKW01000002">
    <property type="protein sequence ID" value="GFG73850.1"/>
    <property type="molecule type" value="Genomic_DNA"/>
</dbReference>
<feature type="DNA-binding region" description="H-T-H motif" evidence="4">
    <location>
        <begin position="37"/>
        <end position="56"/>
    </location>
</feature>
<dbReference type="SUPFAM" id="SSF46689">
    <property type="entry name" value="Homeodomain-like"/>
    <property type="match status" value="1"/>
</dbReference>
<feature type="region of interest" description="Disordered" evidence="5">
    <location>
        <begin position="194"/>
        <end position="219"/>
    </location>
</feature>